<evidence type="ECO:0000313" key="2">
    <source>
        <dbReference type="Proteomes" id="UP000003730"/>
    </source>
</evidence>
<proteinExistence type="predicted"/>
<accession>G2EDE5</accession>
<dbReference type="RefSeq" id="WP_008637025.1">
    <property type="nucleotide sequence ID" value="NZ_AFXZ01000025.1"/>
</dbReference>
<dbReference type="EMBL" id="AFXZ01000025">
    <property type="protein sequence ID" value="EGV43441.1"/>
    <property type="molecule type" value="Genomic_DNA"/>
</dbReference>
<dbReference type="STRING" id="1046627.BZARG_1294"/>
<sequence length="62" mass="7173">MDASTVYRVAKALPQEELAKLYDMLKSEIFPVKFPSKIDETKGEVKFTDEDALEYLFDKLNI</sequence>
<protein>
    <submittedName>
        <fullName evidence="1">Uncharacterized protein</fullName>
    </submittedName>
</protein>
<comment type="caution">
    <text evidence="1">The sequence shown here is derived from an EMBL/GenBank/DDBJ whole genome shotgun (WGS) entry which is preliminary data.</text>
</comment>
<name>G2EDE5_9FLAO</name>
<organism evidence="1 2">
    <name type="scientific">Bizionia argentinensis JUB59</name>
    <dbReference type="NCBI Taxonomy" id="1046627"/>
    <lineage>
        <taxon>Bacteria</taxon>
        <taxon>Pseudomonadati</taxon>
        <taxon>Bacteroidota</taxon>
        <taxon>Flavobacteriia</taxon>
        <taxon>Flavobacteriales</taxon>
        <taxon>Flavobacteriaceae</taxon>
        <taxon>Bizionia</taxon>
    </lineage>
</organism>
<keyword evidence="2" id="KW-1185">Reference proteome</keyword>
<dbReference type="AlphaFoldDB" id="G2EDE5"/>
<evidence type="ECO:0000313" key="1">
    <source>
        <dbReference type="EMBL" id="EGV43441.1"/>
    </source>
</evidence>
<reference evidence="1 2" key="1">
    <citation type="journal article" date="2008" name="Int. J. Syst. Evol. Microbiol.">
        <title>Bizionia argentinensis sp. nov., isolated from surface marine water in Antarctica.</title>
        <authorList>
            <person name="Bercovich A."/>
            <person name="Vazquez S.C."/>
            <person name="Yankilevich P."/>
            <person name="Coria S.H."/>
            <person name="Foti M."/>
            <person name="Hernandez E."/>
            <person name="Vidal A."/>
            <person name="Ruberto L."/>
            <person name="Melo C."/>
            <person name="Marenssi S."/>
            <person name="Criscuolo M."/>
            <person name="Memoli M."/>
            <person name="Arguelles M."/>
            <person name="Mac Cormack W.P."/>
        </authorList>
    </citation>
    <scope>NUCLEOTIDE SEQUENCE [LARGE SCALE GENOMIC DNA]</scope>
    <source>
        <strain evidence="1 2">JUB59</strain>
    </source>
</reference>
<gene>
    <name evidence="1" type="ORF">BZARG_1294</name>
</gene>
<dbReference type="OrthoDB" id="1450587at2"/>
<dbReference type="Proteomes" id="UP000003730">
    <property type="component" value="Unassembled WGS sequence"/>
</dbReference>